<dbReference type="FunFam" id="3.80.10.10:FF:000095">
    <property type="entry name" value="LRR receptor-like serine/threonine-protein kinase GSO1"/>
    <property type="match status" value="1"/>
</dbReference>
<accession>A0A834HDG6</accession>
<keyword evidence="3" id="KW-1003">Cell membrane</keyword>
<name>A0A834HDG6_RHOSS</name>
<comment type="subcellular location">
    <subcellularLocation>
        <location evidence="1">Cell membrane</location>
        <topology evidence="1">Single-pass type I membrane protein</topology>
    </subcellularLocation>
</comment>
<dbReference type="InterPro" id="IPR001611">
    <property type="entry name" value="Leu-rich_rpt"/>
</dbReference>
<keyword evidence="10" id="KW-0325">Glycoprotein</keyword>
<evidence type="ECO:0000256" key="11">
    <source>
        <dbReference type="SAM" id="MobiDB-lite"/>
    </source>
</evidence>
<evidence type="ECO:0000256" key="6">
    <source>
        <dbReference type="ARBA" id="ARBA00022729"/>
    </source>
</evidence>
<evidence type="ECO:0000313" key="13">
    <source>
        <dbReference type="EMBL" id="KAF7149124.1"/>
    </source>
</evidence>
<sequence>MTSLRYLNLSNSNFGGRVPHHLGNVSNLMVLDLHCMYTESLTIDDFTWVSRLSSLQYLDASGMNLSRAQNLNVMLNMLPSLIELRLSRCELHSTLLVSHSYLNSTASNIRKLDLSINKFGREFPKFVENLTALRVLDLSFNYYLNSSFPLYLENLKSLEHLNLHYSSLTGDVVGLSRFLLTQCTLKSLDVSRNQFEGQMSRSNENLSGCAMYNLERLILRANRFISGNLPDWLGQFKRLKYLELSSNKFSGSIPQSLGTLSALEELRIYENRLNGTIPVSLGQLSSLKILDIHHNQLTGIIPISLGQLSNLKILDLSSNHREGVLTDANFANLTILEKLSIDSNLLTLKVISPPFQLKSLLMGSCKIGIGFPQWLRTQKNVSRLDISNASISGTLPQWLDEMPLGPIQKLPPTLKSLDLSDNSISGPLPQNISEMVPSLETLVLAGNLISGLIPYSLWEIPALQILDLSKNKLIGNLPHYKGWGALSSLWVMRLSSNELSGILPFSIGNFTSLQWLQLNNNSFYGELPSTLRNCTSLTVLDLGENRFSGSIPTWIGDLFFLQVLRLHKNMFIDNIPSQLCQMLGLQIMDFGNNLLTGPIPRCLGNLSGMISDETVYAKGYGPQWLDTSIMQVIKGREQEFTSLTFVFLANMYLSGNNLVGSIPKEITNLSGLHGLNLSQNKLTGKIPEEIGGLKSLESLDFSKNQLSGKIPQSISGLNFLSSLNLSYNNLSGRIPKGNQLQTLPSSSYLGGNSELCGDPLSRKCPDEKSQPPTDTGHREEHEEDDSEKVWFYVAIMSGYATGLWGFVGVLVLKKSWRQAYFQFVVMVKDKVLLAIVLGVAQLKNYIDQFGG</sequence>
<dbReference type="GO" id="GO:0005886">
    <property type="term" value="C:plasma membrane"/>
    <property type="evidence" value="ECO:0007669"/>
    <property type="project" value="UniProtKB-SubCell"/>
</dbReference>
<feature type="region of interest" description="Disordered" evidence="11">
    <location>
        <begin position="760"/>
        <end position="782"/>
    </location>
</feature>
<comment type="similarity">
    <text evidence="2">Belongs to the RLP family.</text>
</comment>
<dbReference type="EMBL" id="WJXA01000003">
    <property type="protein sequence ID" value="KAF7149124.1"/>
    <property type="molecule type" value="Genomic_DNA"/>
</dbReference>
<dbReference type="PRINTS" id="PR00019">
    <property type="entry name" value="LEURICHRPT"/>
</dbReference>
<dbReference type="Pfam" id="PF00560">
    <property type="entry name" value="LRR_1"/>
    <property type="match status" value="6"/>
</dbReference>
<protein>
    <submittedName>
        <fullName evidence="13">Uncharacterized protein</fullName>
    </submittedName>
</protein>
<evidence type="ECO:0000256" key="9">
    <source>
        <dbReference type="ARBA" id="ARBA00023136"/>
    </source>
</evidence>
<dbReference type="Pfam" id="PF13855">
    <property type="entry name" value="LRR_8"/>
    <property type="match status" value="3"/>
</dbReference>
<dbReference type="GO" id="GO:0051707">
    <property type="term" value="P:response to other organism"/>
    <property type="evidence" value="ECO:0007669"/>
    <property type="project" value="UniProtKB-ARBA"/>
</dbReference>
<evidence type="ECO:0000256" key="12">
    <source>
        <dbReference type="SAM" id="Phobius"/>
    </source>
</evidence>
<keyword evidence="4" id="KW-0433">Leucine-rich repeat</keyword>
<evidence type="ECO:0000256" key="3">
    <source>
        <dbReference type="ARBA" id="ARBA00022475"/>
    </source>
</evidence>
<dbReference type="AlphaFoldDB" id="A0A834HDG6"/>
<dbReference type="SMART" id="SM00369">
    <property type="entry name" value="LRR_TYP"/>
    <property type="match status" value="10"/>
</dbReference>
<evidence type="ECO:0000256" key="2">
    <source>
        <dbReference type="ARBA" id="ARBA00009592"/>
    </source>
</evidence>
<dbReference type="FunFam" id="3.80.10.10:FF:000356">
    <property type="entry name" value="LRR receptor-like serine/threonine-protein kinase"/>
    <property type="match status" value="1"/>
</dbReference>
<feature type="compositionally biased region" description="Basic and acidic residues" evidence="11">
    <location>
        <begin position="760"/>
        <end position="780"/>
    </location>
</feature>
<dbReference type="InterPro" id="IPR032675">
    <property type="entry name" value="LRR_dom_sf"/>
</dbReference>
<feature type="transmembrane region" description="Helical" evidence="12">
    <location>
        <begin position="789"/>
        <end position="812"/>
    </location>
</feature>
<dbReference type="SUPFAM" id="SSF52058">
    <property type="entry name" value="L domain-like"/>
    <property type="match status" value="2"/>
</dbReference>
<dbReference type="OrthoDB" id="1060944at2759"/>
<dbReference type="FunFam" id="3.80.10.10:FF:000111">
    <property type="entry name" value="LRR receptor-like serine/threonine-protein kinase ERECTA"/>
    <property type="match status" value="1"/>
</dbReference>
<gene>
    <name evidence="13" type="ORF">RHSIM_Rhsim03G0182000</name>
</gene>
<evidence type="ECO:0000256" key="5">
    <source>
        <dbReference type="ARBA" id="ARBA00022692"/>
    </source>
</evidence>
<evidence type="ECO:0000256" key="1">
    <source>
        <dbReference type="ARBA" id="ARBA00004251"/>
    </source>
</evidence>
<dbReference type="InterPro" id="IPR003591">
    <property type="entry name" value="Leu-rich_rpt_typical-subtyp"/>
</dbReference>
<dbReference type="PANTHER" id="PTHR48063">
    <property type="entry name" value="LRR RECEPTOR-LIKE KINASE"/>
    <property type="match status" value="1"/>
</dbReference>
<keyword evidence="5 12" id="KW-0812">Transmembrane</keyword>
<keyword evidence="8 12" id="KW-1133">Transmembrane helix</keyword>
<evidence type="ECO:0000256" key="8">
    <source>
        <dbReference type="ARBA" id="ARBA00022989"/>
    </source>
</evidence>
<evidence type="ECO:0000256" key="4">
    <source>
        <dbReference type="ARBA" id="ARBA00022614"/>
    </source>
</evidence>
<comment type="caution">
    <text evidence="13">The sequence shown here is derived from an EMBL/GenBank/DDBJ whole genome shotgun (WGS) entry which is preliminary data.</text>
</comment>
<reference evidence="13" key="1">
    <citation type="submission" date="2019-11" db="EMBL/GenBank/DDBJ databases">
        <authorList>
            <person name="Liu Y."/>
            <person name="Hou J."/>
            <person name="Li T.-Q."/>
            <person name="Guan C.-H."/>
            <person name="Wu X."/>
            <person name="Wu H.-Z."/>
            <person name="Ling F."/>
            <person name="Zhang R."/>
            <person name="Shi X.-G."/>
            <person name="Ren J.-P."/>
            <person name="Chen E.-F."/>
            <person name="Sun J.-M."/>
        </authorList>
    </citation>
    <scope>NUCLEOTIDE SEQUENCE</scope>
    <source>
        <strain evidence="13">Adult_tree_wgs_1</strain>
        <tissue evidence="13">Leaves</tissue>
    </source>
</reference>
<dbReference type="PANTHER" id="PTHR48063:SF112">
    <property type="entry name" value="RECEPTOR LIKE PROTEIN 30-LIKE"/>
    <property type="match status" value="1"/>
</dbReference>
<dbReference type="InterPro" id="IPR046956">
    <property type="entry name" value="RLP23-like"/>
</dbReference>
<dbReference type="SMART" id="SM00365">
    <property type="entry name" value="LRR_SD22"/>
    <property type="match status" value="7"/>
</dbReference>
<dbReference type="Gene3D" id="3.80.10.10">
    <property type="entry name" value="Ribonuclease Inhibitor"/>
    <property type="match status" value="3"/>
</dbReference>
<dbReference type="SUPFAM" id="SSF52047">
    <property type="entry name" value="RNI-like"/>
    <property type="match status" value="1"/>
</dbReference>
<evidence type="ECO:0000256" key="10">
    <source>
        <dbReference type="ARBA" id="ARBA00023180"/>
    </source>
</evidence>
<keyword evidence="9 12" id="KW-0472">Membrane</keyword>
<keyword evidence="7" id="KW-0677">Repeat</keyword>
<evidence type="ECO:0000256" key="7">
    <source>
        <dbReference type="ARBA" id="ARBA00022737"/>
    </source>
</evidence>
<keyword evidence="14" id="KW-1185">Reference proteome</keyword>
<evidence type="ECO:0000313" key="14">
    <source>
        <dbReference type="Proteomes" id="UP000626092"/>
    </source>
</evidence>
<keyword evidence="6" id="KW-0732">Signal</keyword>
<organism evidence="13 14">
    <name type="scientific">Rhododendron simsii</name>
    <name type="common">Sims's rhododendron</name>
    <dbReference type="NCBI Taxonomy" id="118357"/>
    <lineage>
        <taxon>Eukaryota</taxon>
        <taxon>Viridiplantae</taxon>
        <taxon>Streptophyta</taxon>
        <taxon>Embryophyta</taxon>
        <taxon>Tracheophyta</taxon>
        <taxon>Spermatophyta</taxon>
        <taxon>Magnoliopsida</taxon>
        <taxon>eudicotyledons</taxon>
        <taxon>Gunneridae</taxon>
        <taxon>Pentapetalae</taxon>
        <taxon>asterids</taxon>
        <taxon>Ericales</taxon>
        <taxon>Ericaceae</taxon>
        <taxon>Ericoideae</taxon>
        <taxon>Rhodoreae</taxon>
        <taxon>Rhododendron</taxon>
    </lineage>
</organism>
<proteinExistence type="inferred from homology"/>
<dbReference type="Proteomes" id="UP000626092">
    <property type="component" value="Unassembled WGS sequence"/>
</dbReference>
<dbReference type="GO" id="GO:0006952">
    <property type="term" value="P:defense response"/>
    <property type="evidence" value="ECO:0007669"/>
    <property type="project" value="UniProtKB-ARBA"/>
</dbReference>